<feature type="compositionally biased region" description="Low complexity" evidence="10">
    <location>
        <begin position="203"/>
        <end position="213"/>
    </location>
</feature>
<feature type="compositionally biased region" description="Polar residues" evidence="10">
    <location>
        <begin position="214"/>
        <end position="227"/>
    </location>
</feature>
<feature type="region of interest" description="Disordered" evidence="10">
    <location>
        <begin position="81"/>
        <end position="228"/>
    </location>
</feature>
<evidence type="ECO:0000313" key="13">
    <source>
        <dbReference type="EMBL" id="JAV67260.1"/>
    </source>
</evidence>
<dbReference type="PROSITE" id="PS50089">
    <property type="entry name" value="ZF_RING_2"/>
    <property type="match status" value="1"/>
</dbReference>
<evidence type="ECO:0000256" key="3">
    <source>
        <dbReference type="ARBA" id="ARBA00022679"/>
    </source>
</evidence>
<reference evidence="13" key="1">
    <citation type="journal article" date="2016" name="Sci. Rep.">
        <title>Molecular characterization of firefly nuptial gifts: a multi-omics approach sheds light on postcopulatory sexual selection.</title>
        <authorList>
            <person name="Al-Wathiqui N."/>
            <person name="Fallon T.R."/>
            <person name="South A."/>
            <person name="Weng J.K."/>
            <person name="Lewis S.M."/>
        </authorList>
    </citation>
    <scope>NUCLEOTIDE SEQUENCE</scope>
</reference>
<dbReference type="FunFam" id="3.30.40.10:FF:000117">
    <property type="entry name" value="Probable E3 ubiquitin-protein ligase makorin-1"/>
    <property type="match status" value="1"/>
</dbReference>
<feature type="compositionally biased region" description="Polar residues" evidence="10">
    <location>
        <begin position="98"/>
        <end position="121"/>
    </location>
</feature>
<feature type="domain" description="RING-type" evidence="11">
    <location>
        <begin position="262"/>
        <end position="315"/>
    </location>
</feature>
<evidence type="ECO:0000256" key="7">
    <source>
        <dbReference type="ARBA" id="ARBA00022786"/>
    </source>
</evidence>
<sequence>MANDPPRYFLTSSGRQGGTNNLQVHDIPEDVLTRGAPRSQCAAPRMVANNRSRVVSATRNRLERIQNRRSDHNIREYCHSSLENPESDRPQDNKENESTQPKPRTSPKPNNLINRNNTRGIQETRPLHIFHSQPSTDTRETAHVNNSSTCPRSNTMSYSLPRGSLSLSPSRVVPSTSVNNYHLPRYHPPNATTNSVTLRRETTQGTSSQGTSQPYVSLPSTSKSTEPSIALRRPKCSNVCHHTRGWRENTTAQTAQSKDKICGICFDIVVEKETSDRRFGILNRCNHVFCLSCIRQWRQARNFENKVVKSCPSCRVPSEFVCPSNYWVDTKEEKDKLIKCYKQVLAYKPCKYFKQGAGECPFGNKCFYLHALPDGTKTDVGPPKRRPRQAREDRVIGIELDQMILWDLQDFDPHWLYSLTEEFDDISAFFSDSDDSDGFDFEVIFQRD</sequence>
<keyword evidence="8 9" id="KW-0862">Zinc</keyword>
<feature type="compositionally biased region" description="Polar residues" evidence="10">
    <location>
        <begin position="10"/>
        <end position="23"/>
    </location>
</feature>
<feature type="region of interest" description="Disordered" evidence="10">
    <location>
        <begin position="1"/>
        <end position="23"/>
    </location>
</feature>
<dbReference type="PROSITE" id="PS00518">
    <property type="entry name" value="ZF_RING_1"/>
    <property type="match status" value="1"/>
</dbReference>
<dbReference type="InterPro" id="IPR045072">
    <property type="entry name" value="MKRN-like"/>
</dbReference>
<feature type="compositionally biased region" description="Basic and acidic residues" evidence="10">
    <location>
        <begin position="86"/>
        <end position="97"/>
    </location>
</feature>
<keyword evidence="3" id="KW-0808">Transferase</keyword>
<dbReference type="Pfam" id="PF00097">
    <property type="entry name" value="zf-C3HC4"/>
    <property type="match status" value="1"/>
</dbReference>
<dbReference type="InterPro" id="IPR001841">
    <property type="entry name" value="Znf_RING"/>
</dbReference>
<evidence type="ECO:0000256" key="9">
    <source>
        <dbReference type="PROSITE-ProRule" id="PRU00723"/>
    </source>
</evidence>
<evidence type="ECO:0000259" key="11">
    <source>
        <dbReference type="PROSITE" id="PS50089"/>
    </source>
</evidence>
<dbReference type="SMART" id="SM00184">
    <property type="entry name" value="RING"/>
    <property type="match status" value="1"/>
</dbReference>
<feature type="domain" description="C3H1-type" evidence="12">
    <location>
        <begin position="349"/>
        <end position="373"/>
    </location>
</feature>
<name>A0A1Y1L4E7_PHOPY</name>
<evidence type="ECO:0000256" key="10">
    <source>
        <dbReference type="SAM" id="MobiDB-lite"/>
    </source>
</evidence>
<dbReference type="RefSeq" id="XP_031336192.1">
    <property type="nucleotide sequence ID" value="XM_031480332.1"/>
</dbReference>
<proteinExistence type="predicted"/>
<evidence type="ECO:0000256" key="8">
    <source>
        <dbReference type="ARBA" id="ARBA00022833"/>
    </source>
</evidence>
<dbReference type="InterPro" id="IPR017907">
    <property type="entry name" value="Znf_RING_CS"/>
</dbReference>
<keyword evidence="4 9" id="KW-0479">Metal-binding</keyword>
<keyword evidence="5" id="KW-0677">Repeat</keyword>
<dbReference type="PROSITE" id="PS50103">
    <property type="entry name" value="ZF_C3H1"/>
    <property type="match status" value="1"/>
</dbReference>
<feature type="zinc finger region" description="C3H1-type" evidence="9">
    <location>
        <begin position="349"/>
        <end position="373"/>
    </location>
</feature>
<protein>
    <recommendedName>
        <fullName evidence="2">RING-type E3 ubiquitin transferase</fullName>
        <ecNumber evidence="2">2.3.2.27</ecNumber>
    </recommendedName>
</protein>
<evidence type="ECO:0000256" key="1">
    <source>
        <dbReference type="ARBA" id="ARBA00000900"/>
    </source>
</evidence>
<dbReference type="GO" id="GO:0005634">
    <property type="term" value="C:nucleus"/>
    <property type="evidence" value="ECO:0007669"/>
    <property type="project" value="UniProtKB-ARBA"/>
</dbReference>
<dbReference type="InterPro" id="IPR000571">
    <property type="entry name" value="Znf_CCCH"/>
</dbReference>
<evidence type="ECO:0000256" key="2">
    <source>
        <dbReference type="ARBA" id="ARBA00012483"/>
    </source>
</evidence>
<dbReference type="GO" id="GO:0061630">
    <property type="term" value="F:ubiquitin protein ligase activity"/>
    <property type="evidence" value="ECO:0007669"/>
    <property type="project" value="UniProtKB-EC"/>
</dbReference>
<dbReference type="GO" id="GO:0000209">
    <property type="term" value="P:protein polyubiquitination"/>
    <property type="evidence" value="ECO:0007669"/>
    <property type="project" value="InterPro"/>
</dbReference>
<organism evidence="13">
    <name type="scientific">Photinus pyralis</name>
    <name type="common">Common eastern firefly</name>
    <name type="synonym">Lampyris pyralis</name>
    <dbReference type="NCBI Taxonomy" id="7054"/>
    <lineage>
        <taxon>Eukaryota</taxon>
        <taxon>Metazoa</taxon>
        <taxon>Ecdysozoa</taxon>
        <taxon>Arthropoda</taxon>
        <taxon>Hexapoda</taxon>
        <taxon>Insecta</taxon>
        <taxon>Pterygota</taxon>
        <taxon>Neoptera</taxon>
        <taxon>Endopterygota</taxon>
        <taxon>Coleoptera</taxon>
        <taxon>Polyphaga</taxon>
        <taxon>Elateriformia</taxon>
        <taxon>Elateroidea</taxon>
        <taxon>Lampyridae</taxon>
        <taxon>Lampyrinae</taxon>
        <taxon>Photinus</taxon>
    </lineage>
</organism>
<comment type="catalytic activity">
    <reaction evidence="1">
        <text>S-ubiquitinyl-[E2 ubiquitin-conjugating enzyme]-L-cysteine + [acceptor protein]-L-lysine = [E2 ubiquitin-conjugating enzyme]-L-cysteine + N(6)-ubiquitinyl-[acceptor protein]-L-lysine.</text>
        <dbReference type="EC" id="2.3.2.27"/>
    </reaction>
</comment>
<dbReference type="AlphaFoldDB" id="A0A1Y1L4E7"/>
<dbReference type="PANTHER" id="PTHR11224:SF10">
    <property type="entry name" value="IP09428P-RELATED"/>
    <property type="match status" value="1"/>
</dbReference>
<keyword evidence="7" id="KW-0833">Ubl conjugation pathway</keyword>
<evidence type="ECO:0000256" key="6">
    <source>
        <dbReference type="ARBA" id="ARBA00022771"/>
    </source>
</evidence>
<dbReference type="GO" id="GO:0008270">
    <property type="term" value="F:zinc ion binding"/>
    <property type="evidence" value="ECO:0007669"/>
    <property type="project" value="UniProtKB-KW"/>
</dbReference>
<dbReference type="PANTHER" id="PTHR11224">
    <property type="entry name" value="MAKORIN-RELATED"/>
    <property type="match status" value="1"/>
</dbReference>
<dbReference type="SUPFAM" id="SSF57850">
    <property type="entry name" value="RING/U-box"/>
    <property type="match status" value="1"/>
</dbReference>
<evidence type="ECO:0000256" key="5">
    <source>
        <dbReference type="ARBA" id="ARBA00022737"/>
    </source>
</evidence>
<dbReference type="SMART" id="SM00356">
    <property type="entry name" value="ZnF_C3H1"/>
    <property type="match status" value="1"/>
</dbReference>
<accession>A0A1Y1L4E7</accession>
<dbReference type="GeneID" id="116165681"/>
<feature type="compositionally biased region" description="Low complexity" evidence="10">
    <location>
        <begin position="157"/>
        <end position="178"/>
    </location>
</feature>
<feature type="compositionally biased region" description="Polar residues" evidence="10">
    <location>
        <begin position="143"/>
        <end position="156"/>
    </location>
</feature>
<dbReference type="InterPro" id="IPR018957">
    <property type="entry name" value="Znf_C3HC4_RING-type"/>
</dbReference>
<keyword evidence="6 9" id="KW-0863">Zinc-finger</keyword>
<dbReference type="EC" id="2.3.2.27" evidence="2"/>
<evidence type="ECO:0000256" key="4">
    <source>
        <dbReference type="ARBA" id="ARBA00022723"/>
    </source>
</evidence>
<evidence type="ECO:0000259" key="12">
    <source>
        <dbReference type="PROSITE" id="PS50103"/>
    </source>
</evidence>
<dbReference type="InterPro" id="IPR013083">
    <property type="entry name" value="Znf_RING/FYVE/PHD"/>
</dbReference>
<dbReference type="Gene3D" id="3.30.40.10">
    <property type="entry name" value="Zinc/RING finger domain, C3HC4 (zinc finger)"/>
    <property type="match status" value="1"/>
</dbReference>
<dbReference type="EMBL" id="GEZM01068015">
    <property type="protein sequence ID" value="JAV67260.1"/>
    <property type="molecule type" value="Transcribed_RNA"/>
</dbReference>